<dbReference type="Gene3D" id="3.40.50.2300">
    <property type="match status" value="2"/>
</dbReference>
<evidence type="ECO:0000256" key="3">
    <source>
        <dbReference type="ARBA" id="ARBA00023163"/>
    </source>
</evidence>
<dbReference type="GO" id="GO:0003700">
    <property type="term" value="F:DNA-binding transcription factor activity"/>
    <property type="evidence" value="ECO:0007669"/>
    <property type="project" value="InterPro"/>
</dbReference>
<organism evidence="5 6">
    <name type="scientific">Candidatus Pseudobacter hemicellulosilyticus</name>
    <dbReference type="NCBI Taxonomy" id="3121375"/>
    <lineage>
        <taxon>Bacteria</taxon>
        <taxon>Pseudomonadati</taxon>
        <taxon>Bacteroidota</taxon>
        <taxon>Chitinophagia</taxon>
        <taxon>Chitinophagales</taxon>
        <taxon>Chitinophagaceae</taxon>
        <taxon>Pseudobacter</taxon>
    </lineage>
</organism>
<dbReference type="Pfam" id="PF13377">
    <property type="entry name" value="Peripla_BP_3"/>
    <property type="match status" value="1"/>
</dbReference>
<dbReference type="PANTHER" id="PTHR38445:SF10">
    <property type="entry name" value="GNTR-FAMILY TRANSCRIPTIONAL REGULATOR"/>
    <property type="match status" value="1"/>
</dbReference>
<accession>A0AAJ5WNY9</accession>
<protein>
    <submittedName>
        <fullName evidence="5">GntR family transcriptional regulator</fullName>
    </submittedName>
</protein>
<name>A0AAJ5WNY9_9BACT</name>
<dbReference type="SUPFAM" id="SSF46785">
    <property type="entry name" value="Winged helix' DNA-binding domain"/>
    <property type="match status" value="1"/>
</dbReference>
<dbReference type="AlphaFoldDB" id="A0AAJ5WNY9"/>
<reference evidence="5" key="1">
    <citation type="submission" date="2023-03" db="EMBL/GenBank/DDBJ databases">
        <title>Andean soil-derived lignocellulolytic bacterial consortium as a source of novel taxa and putative plastic-active enzymes.</title>
        <authorList>
            <person name="Diaz-Garcia L."/>
            <person name="Chuvochina M."/>
            <person name="Feuerriegel G."/>
            <person name="Bunk B."/>
            <person name="Sproer C."/>
            <person name="Streit W.R."/>
            <person name="Rodriguez L.M."/>
            <person name="Overmann J."/>
            <person name="Jimenez D.J."/>
        </authorList>
    </citation>
    <scope>NUCLEOTIDE SEQUENCE</scope>
    <source>
        <strain evidence="5">MAG 7</strain>
    </source>
</reference>
<evidence type="ECO:0000313" key="5">
    <source>
        <dbReference type="EMBL" id="WEK33893.1"/>
    </source>
</evidence>
<dbReference type="GO" id="GO:0003677">
    <property type="term" value="F:DNA binding"/>
    <property type="evidence" value="ECO:0007669"/>
    <property type="project" value="UniProtKB-KW"/>
</dbReference>
<gene>
    <name evidence="5" type="ORF">P0Y53_15500</name>
</gene>
<sequence length="342" mass="39270">MKTSIFDLIDIDVYSASPKYMQLVNCILNAIQLEKLKKDDPLPSINEVTYEVDMSKATVEKSYRYLRTMGIVESVPGKGFFVCSTSIRQEYRVFLLFNKLSAHKKIIYDAFVETLGDKALIDFYIYNNDLRLFKKYITDKLDQYTHYVIIPHFIDGEEFAPGILNLIPKDKLILLDKGLSGVRGDYAAVYENFQQDIYGALTAALERLQTYQRLKIIFPEDSYYPQEILEGFYRFCQEHAFAAKLVSNILDEPIEPGDVYISLMEDDLVTLIEKVLEKQLAIGREVGIISYNETPIKRVLLNGITTISTDFSLMGKMAAQLILTDEKQHLEVPFRLVLRASL</sequence>
<evidence type="ECO:0000259" key="4">
    <source>
        <dbReference type="PROSITE" id="PS50949"/>
    </source>
</evidence>
<dbReference type="InterPro" id="IPR036388">
    <property type="entry name" value="WH-like_DNA-bd_sf"/>
</dbReference>
<dbReference type="PANTHER" id="PTHR38445">
    <property type="entry name" value="HTH-TYPE TRANSCRIPTIONAL REPRESSOR YTRA"/>
    <property type="match status" value="1"/>
</dbReference>
<evidence type="ECO:0000256" key="1">
    <source>
        <dbReference type="ARBA" id="ARBA00023015"/>
    </source>
</evidence>
<dbReference type="CDD" id="cd07377">
    <property type="entry name" value="WHTH_GntR"/>
    <property type="match status" value="1"/>
</dbReference>
<dbReference type="Proteomes" id="UP001220610">
    <property type="component" value="Chromosome"/>
</dbReference>
<dbReference type="SUPFAM" id="SSF53822">
    <property type="entry name" value="Periplasmic binding protein-like I"/>
    <property type="match status" value="1"/>
</dbReference>
<dbReference type="SMART" id="SM00345">
    <property type="entry name" value="HTH_GNTR"/>
    <property type="match status" value="1"/>
</dbReference>
<keyword evidence="3" id="KW-0804">Transcription</keyword>
<proteinExistence type="predicted"/>
<dbReference type="InterPro" id="IPR000524">
    <property type="entry name" value="Tscrpt_reg_HTH_GntR"/>
</dbReference>
<feature type="domain" description="HTH gntR-type" evidence="4">
    <location>
        <begin position="17"/>
        <end position="85"/>
    </location>
</feature>
<dbReference type="InterPro" id="IPR046335">
    <property type="entry name" value="LacI/GalR-like_sensor"/>
</dbReference>
<keyword evidence="1" id="KW-0805">Transcription regulation</keyword>
<evidence type="ECO:0000256" key="2">
    <source>
        <dbReference type="ARBA" id="ARBA00023125"/>
    </source>
</evidence>
<dbReference type="InterPro" id="IPR036390">
    <property type="entry name" value="WH_DNA-bd_sf"/>
</dbReference>
<evidence type="ECO:0000313" key="6">
    <source>
        <dbReference type="Proteomes" id="UP001220610"/>
    </source>
</evidence>
<dbReference type="PROSITE" id="PS50949">
    <property type="entry name" value="HTH_GNTR"/>
    <property type="match status" value="1"/>
</dbReference>
<dbReference type="Gene3D" id="1.10.10.10">
    <property type="entry name" value="Winged helix-like DNA-binding domain superfamily/Winged helix DNA-binding domain"/>
    <property type="match status" value="1"/>
</dbReference>
<dbReference type="EMBL" id="CP119311">
    <property type="protein sequence ID" value="WEK33893.1"/>
    <property type="molecule type" value="Genomic_DNA"/>
</dbReference>
<dbReference type="InterPro" id="IPR028082">
    <property type="entry name" value="Peripla_BP_I"/>
</dbReference>
<dbReference type="Pfam" id="PF00392">
    <property type="entry name" value="GntR"/>
    <property type="match status" value="1"/>
</dbReference>
<keyword evidence="2" id="KW-0238">DNA-binding</keyword>